<keyword evidence="4 7" id="KW-0067">ATP-binding</keyword>
<sequence>MILECEHVVAGYDGSDILKGLSFSLEKGTTTCIVGPNGAGKSTVLRVLSGLLKTRQGKVIFNGQSLAGRSTSQILSLGIVQVPQEHSLFPEMTVKENVRLGGYLLRDNALVNKRLQEVEELFPLVKERASERAVNLSGGQRRLIEFARALMLDPTLILLDEPSMGLDPKTLKQIFDSMKAMQEIGKTILLVEQNVRAGLSVATHGLVLESGKVRMEGSAQDVLHNPEIGSLYLGGTVK</sequence>
<dbReference type="Proteomes" id="UP000322530">
    <property type="component" value="Unassembled WGS sequence"/>
</dbReference>
<evidence type="ECO:0000313" key="7">
    <source>
        <dbReference type="EMBL" id="GCF11321.1"/>
    </source>
</evidence>
<comment type="similarity">
    <text evidence="1">Belongs to the ABC transporter superfamily.</text>
</comment>
<dbReference type="GO" id="GO:0005524">
    <property type="term" value="F:ATP binding"/>
    <property type="evidence" value="ECO:0007669"/>
    <property type="project" value="UniProtKB-KW"/>
</dbReference>
<dbReference type="SMART" id="SM00382">
    <property type="entry name" value="AAA"/>
    <property type="match status" value="1"/>
</dbReference>
<dbReference type="CDD" id="cd03224">
    <property type="entry name" value="ABC_TM1139_LivF_branched"/>
    <property type="match status" value="1"/>
</dbReference>
<dbReference type="InterPro" id="IPR003439">
    <property type="entry name" value="ABC_transporter-like_ATP-bd"/>
</dbReference>
<dbReference type="InterPro" id="IPR027417">
    <property type="entry name" value="P-loop_NTPase"/>
</dbReference>
<dbReference type="Gene3D" id="3.40.50.300">
    <property type="entry name" value="P-loop containing nucleotide triphosphate hydrolases"/>
    <property type="match status" value="1"/>
</dbReference>
<organism evidence="7 8">
    <name type="scientific">Dictyobacter arantiisoli</name>
    <dbReference type="NCBI Taxonomy" id="2014874"/>
    <lineage>
        <taxon>Bacteria</taxon>
        <taxon>Bacillati</taxon>
        <taxon>Chloroflexota</taxon>
        <taxon>Ktedonobacteria</taxon>
        <taxon>Ktedonobacterales</taxon>
        <taxon>Dictyobacteraceae</taxon>
        <taxon>Dictyobacter</taxon>
    </lineage>
</organism>
<comment type="caution">
    <text evidence="7">The sequence shown here is derived from an EMBL/GenBank/DDBJ whole genome shotgun (WGS) entry which is preliminary data.</text>
</comment>
<keyword evidence="5" id="KW-0029">Amino-acid transport</keyword>
<keyword evidence="3" id="KW-0547">Nucleotide-binding</keyword>
<evidence type="ECO:0000256" key="2">
    <source>
        <dbReference type="ARBA" id="ARBA00022448"/>
    </source>
</evidence>
<dbReference type="PROSITE" id="PS50893">
    <property type="entry name" value="ABC_TRANSPORTER_2"/>
    <property type="match status" value="1"/>
</dbReference>
<gene>
    <name evidence="7" type="ORF">KDI_48850</name>
</gene>
<evidence type="ECO:0000259" key="6">
    <source>
        <dbReference type="PROSITE" id="PS50893"/>
    </source>
</evidence>
<protein>
    <submittedName>
        <fullName evidence="7">ABC transporter ATP-binding protein</fullName>
    </submittedName>
</protein>
<evidence type="ECO:0000256" key="4">
    <source>
        <dbReference type="ARBA" id="ARBA00022840"/>
    </source>
</evidence>
<dbReference type="GO" id="GO:0015807">
    <property type="term" value="P:L-amino acid transport"/>
    <property type="evidence" value="ECO:0007669"/>
    <property type="project" value="TreeGrafter"/>
</dbReference>
<evidence type="ECO:0000256" key="3">
    <source>
        <dbReference type="ARBA" id="ARBA00022741"/>
    </source>
</evidence>
<keyword evidence="8" id="KW-1185">Reference proteome</keyword>
<dbReference type="GO" id="GO:0015658">
    <property type="term" value="F:branched-chain amino acid transmembrane transporter activity"/>
    <property type="evidence" value="ECO:0007669"/>
    <property type="project" value="TreeGrafter"/>
</dbReference>
<dbReference type="InterPro" id="IPR003593">
    <property type="entry name" value="AAA+_ATPase"/>
</dbReference>
<evidence type="ECO:0000313" key="8">
    <source>
        <dbReference type="Proteomes" id="UP000322530"/>
    </source>
</evidence>
<dbReference type="PANTHER" id="PTHR43820">
    <property type="entry name" value="HIGH-AFFINITY BRANCHED-CHAIN AMINO ACID TRANSPORT ATP-BINDING PROTEIN LIVF"/>
    <property type="match status" value="1"/>
</dbReference>
<dbReference type="AlphaFoldDB" id="A0A5A5TI89"/>
<dbReference type="SUPFAM" id="SSF52540">
    <property type="entry name" value="P-loop containing nucleoside triphosphate hydrolases"/>
    <property type="match status" value="1"/>
</dbReference>
<dbReference type="GO" id="GO:0016887">
    <property type="term" value="F:ATP hydrolysis activity"/>
    <property type="evidence" value="ECO:0007669"/>
    <property type="project" value="InterPro"/>
</dbReference>
<proteinExistence type="inferred from homology"/>
<dbReference type="OrthoDB" id="9776369at2"/>
<keyword evidence="2" id="KW-0813">Transport</keyword>
<dbReference type="PROSITE" id="PS00211">
    <property type="entry name" value="ABC_TRANSPORTER_1"/>
    <property type="match status" value="1"/>
</dbReference>
<name>A0A5A5TI89_9CHLR</name>
<dbReference type="InterPro" id="IPR052156">
    <property type="entry name" value="BCAA_Transport_ATP-bd_LivF"/>
</dbReference>
<feature type="domain" description="ABC transporter" evidence="6">
    <location>
        <begin position="3"/>
        <end position="235"/>
    </location>
</feature>
<dbReference type="InterPro" id="IPR017871">
    <property type="entry name" value="ABC_transporter-like_CS"/>
</dbReference>
<accession>A0A5A5TI89</accession>
<dbReference type="EMBL" id="BIXY01000104">
    <property type="protein sequence ID" value="GCF11321.1"/>
    <property type="molecule type" value="Genomic_DNA"/>
</dbReference>
<evidence type="ECO:0000256" key="1">
    <source>
        <dbReference type="ARBA" id="ARBA00005417"/>
    </source>
</evidence>
<dbReference type="RefSeq" id="WP_149404154.1">
    <property type="nucleotide sequence ID" value="NZ_BIXY01000104.1"/>
</dbReference>
<evidence type="ECO:0000256" key="5">
    <source>
        <dbReference type="ARBA" id="ARBA00022970"/>
    </source>
</evidence>
<dbReference type="Pfam" id="PF00005">
    <property type="entry name" value="ABC_tran"/>
    <property type="match status" value="1"/>
</dbReference>
<reference evidence="7 8" key="1">
    <citation type="submission" date="2019-01" db="EMBL/GenBank/DDBJ databases">
        <title>Draft genome sequence of Dictyobacter sp. Uno17.</title>
        <authorList>
            <person name="Wang C.M."/>
            <person name="Zheng Y."/>
            <person name="Sakai Y."/>
            <person name="Abe K."/>
            <person name="Yokota A."/>
            <person name="Yabe S."/>
        </authorList>
    </citation>
    <scope>NUCLEOTIDE SEQUENCE [LARGE SCALE GENOMIC DNA]</scope>
    <source>
        <strain evidence="7 8">Uno17</strain>
    </source>
</reference>
<dbReference type="PANTHER" id="PTHR43820:SF6">
    <property type="entry name" value="ABC TRANSPORTER ATP-BINDING PROTEIN"/>
    <property type="match status" value="1"/>
</dbReference>